<evidence type="ECO:0000256" key="2">
    <source>
        <dbReference type="SAM" id="MobiDB-lite"/>
    </source>
</evidence>
<sequence>MASPISAAAAKLPARPNQTPEQLARNEGYWREIAAQYDVTRDVVLLENAYFGVMARPVLAAYERNLERVNRENSYYARLRFADDQNKVRARIAASLGVSAEEIALTRNATEALQALIGSYGKLRPGDAVLFADLDYDAMQDAMRWLSARRGVEVIRIALPEPATYQGIIDAYAAAFEAHPNIRLILLTHLGHRTGLIAPVKEIIALARHRDVDVILDSAHAWGQIDFRLDQLGVDFAGFNVQKWMGAPLGVGFMYIRRSRLADIEPYMGDSSFPADDIRSRVHSGTANFAAFMTVPDALDFHDAIGTAVKEARLRYLRDQWAEAIRDHGVWEILTPTDPRLYAGLTSFRRKGRAELKDNIELAKRLLEETKILTVHRTGVESGACVRATPSMFTSLDDVEQLRKALAGPAARW</sequence>
<evidence type="ECO:0000259" key="3">
    <source>
        <dbReference type="Pfam" id="PF00266"/>
    </source>
</evidence>
<dbReference type="InterPro" id="IPR015424">
    <property type="entry name" value="PyrdxlP-dep_Trfase"/>
</dbReference>
<evidence type="ECO:0000313" key="4">
    <source>
        <dbReference type="EMBL" id="MFC4309624.1"/>
    </source>
</evidence>
<dbReference type="Proteomes" id="UP001595904">
    <property type="component" value="Unassembled WGS sequence"/>
</dbReference>
<dbReference type="PANTHER" id="PTHR43092">
    <property type="entry name" value="L-CYSTEINE DESULFHYDRASE"/>
    <property type="match status" value="1"/>
</dbReference>
<accession>A0ABV8SSY5</accession>
<gene>
    <name evidence="4" type="ORF">ACFPN2_11085</name>
</gene>
<dbReference type="GO" id="GO:0008483">
    <property type="term" value="F:transaminase activity"/>
    <property type="evidence" value="ECO:0007669"/>
    <property type="project" value="UniProtKB-KW"/>
</dbReference>
<dbReference type="EMBL" id="JBHSDU010000003">
    <property type="protein sequence ID" value="MFC4309624.1"/>
    <property type="molecule type" value="Genomic_DNA"/>
</dbReference>
<dbReference type="SUPFAM" id="SSF53383">
    <property type="entry name" value="PLP-dependent transferases"/>
    <property type="match status" value="1"/>
</dbReference>
<dbReference type="InterPro" id="IPR015421">
    <property type="entry name" value="PyrdxlP-dep_Trfase_major"/>
</dbReference>
<name>A0ABV8SSY5_9GAMM</name>
<keyword evidence="1" id="KW-0663">Pyridoxal phosphate</keyword>
<reference evidence="5" key="1">
    <citation type="journal article" date="2019" name="Int. J. Syst. Evol. Microbiol.">
        <title>The Global Catalogue of Microorganisms (GCM) 10K type strain sequencing project: providing services to taxonomists for standard genome sequencing and annotation.</title>
        <authorList>
            <consortium name="The Broad Institute Genomics Platform"/>
            <consortium name="The Broad Institute Genome Sequencing Center for Infectious Disease"/>
            <person name="Wu L."/>
            <person name="Ma J."/>
        </authorList>
    </citation>
    <scope>NUCLEOTIDE SEQUENCE [LARGE SCALE GENOMIC DNA]</scope>
    <source>
        <strain evidence="5">CGMCC 1.10759</strain>
    </source>
</reference>
<evidence type="ECO:0000313" key="5">
    <source>
        <dbReference type="Proteomes" id="UP001595904"/>
    </source>
</evidence>
<dbReference type="Pfam" id="PF00266">
    <property type="entry name" value="Aminotran_5"/>
    <property type="match status" value="1"/>
</dbReference>
<keyword evidence="5" id="KW-1185">Reference proteome</keyword>
<keyword evidence="4" id="KW-0032">Aminotransferase</keyword>
<comment type="caution">
    <text evidence="4">The sequence shown here is derived from an EMBL/GenBank/DDBJ whole genome shotgun (WGS) entry which is preliminary data.</text>
</comment>
<keyword evidence="4" id="KW-0808">Transferase</keyword>
<organism evidence="4 5">
    <name type="scientific">Steroidobacter flavus</name>
    <dbReference type="NCBI Taxonomy" id="1842136"/>
    <lineage>
        <taxon>Bacteria</taxon>
        <taxon>Pseudomonadati</taxon>
        <taxon>Pseudomonadota</taxon>
        <taxon>Gammaproteobacteria</taxon>
        <taxon>Steroidobacterales</taxon>
        <taxon>Steroidobacteraceae</taxon>
        <taxon>Steroidobacter</taxon>
    </lineage>
</organism>
<dbReference type="RefSeq" id="WP_380596664.1">
    <property type="nucleotide sequence ID" value="NZ_JBHSDU010000003.1"/>
</dbReference>
<dbReference type="InterPro" id="IPR000192">
    <property type="entry name" value="Aminotrans_V_dom"/>
</dbReference>
<dbReference type="PANTHER" id="PTHR43092:SF6">
    <property type="entry name" value="BLR1280 PROTEIN"/>
    <property type="match status" value="1"/>
</dbReference>
<feature type="region of interest" description="Disordered" evidence="2">
    <location>
        <begin position="1"/>
        <end position="20"/>
    </location>
</feature>
<protein>
    <submittedName>
        <fullName evidence="4">Aminotransferase class V-fold PLP-dependent enzyme</fullName>
    </submittedName>
</protein>
<feature type="domain" description="Aminotransferase class V" evidence="3">
    <location>
        <begin position="65"/>
        <end position="373"/>
    </location>
</feature>
<evidence type="ECO:0000256" key="1">
    <source>
        <dbReference type="ARBA" id="ARBA00022898"/>
    </source>
</evidence>
<dbReference type="Gene3D" id="3.40.640.10">
    <property type="entry name" value="Type I PLP-dependent aspartate aminotransferase-like (Major domain)"/>
    <property type="match status" value="1"/>
</dbReference>
<dbReference type="InterPro" id="IPR015422">
    <property type="entry name" value="PyrdxlP-dep_Trfase_small"/>
</dbReference>
<dbReference type="Gene3D" id="3.90.1150.10">
    <property type="entry name" value="Aspartate Aminotransferase, domain 1"/>
    <property type="match status" value="1"/>
</dbReference>
<proteinExistence type="predicted"/>